<organism evidence="8">
    <name type="scientific">Aplanochytrium stocchinoi</name>
    <dbReference type="NCBI Taxonomy" id="215587"/>
    <lineage>
        <taxon>Eukaryota</taxon>
        <taxon>Sar</taxon>
        <taxon>Stramenopiles</taxon>
        <taxon>Bigyra</taxon>
        <taxon>Labyrinthulomycetes</taxon>
        <taxon>Thraustochytrida</taxon>
        <taxon>Thraustochytriidae</taxon>
        <taxon>Aplanochytrium</taxon>
    </lineage>
</organism>
<feature type="compositionally biased region" description="Polar residues" evidence="6">
    <location>
        <begin position="348"/>
        <end position="364"/>
    </location>
</feature>
<gene>
    <name evidence="8" type="ORF">ASTO00021_LOCUS13412</name>
</gene>
<evidence type="ECO:0000256" key="6">
    <source>
        <dbReference type="SAM" id="MobiDB-lite"/>
    </source>
</evidence>
<protein>
    <recommendedName>
        <fullName evidence="9">Receptor expression-enhancing protein</fullName>
    </recommendedName>
</protein>
<keyword evidence="3 7" id="KW-0812">Transmembrane</keyword>
<evidence type="ECO:0000256" key="3">
    <source>
        <dbReference type="ARBA" id="ARBA00022692"/>
    </source>
</evidence>
<name>A0A7S3PLS9_9STRA</name>
<feature type="region of interest" description="Disordered" evidence="6">
    <location>
        <begin position="379"/>
        <end position="398"/>
    </location>
</feature>
<evidence type="ECO:0000256" key="7">
    <source>
        <dbReference type="SAM" id="Phobius"/>
    </source>
</evidence>
<accession>A0A7S3PLS9</accession>
<feature type="region of interest" description="Disordered" evidence="6">
    <location>
        <begin position="441"/>
        <end position="487"/>
    </location>
</feature>
<dbReference type="EMBL" id="HBIN01017576">
    <property type="protein sequence ID" value="CAE0443318.1"/>
    <property type="molecule type" value="Transcribed_RNA"/>
</dbReference>
<sequence length="487" mass="55530">MGSAFLCTLVSLYGMLKYSWTSFKILKNSIQQSHYKVVQDTVVDDGGKEEKENESVKLLNLLEENERRENMRGVLHFWSVFAVITIYEYYLEIFVFWVPFYYTLKFSLLLWIAMPQTKGATTLFKNVIEPRMLKHQKYIDEVLVPRSSTTFRNTIAGIEDIIMGSAAIHVLTDDQVEELCMYYEKKLNTLVEERNRRKKKAEEYDGYSESKYSSREEKFEERKGEELLTQVSGSGSSWAYSAAYISNWFYSKSNSDANSNNIQKPENKEMVSSENWIASSLGGVMTLACTTGDIILRRKSSQDLSTSESVLLENTFVLSKRDSGCNSGEEAITSSGEKTTEQELVKGGTNNKIESRDSPQTSLRLSKFAEGFDSLKDYEDSEHSIDTSDRTPGTKKRESYMDSVIKMMKSLKSSPLSPNSYSSEGEKGLALLESDDSEDYVLYSPKGNREMQKHTTRAVKESRVRTTLRTSEIKTRSKTRKANSRKS</sequence>
<feature type="compositionally biased region" description="Basic and acidic residues" evidence="6">
    <location>
        <begin position="447"/>
        <end position="464"/>
    </location>
</feature>
<comment type="similarity">
    <text evidence="2">Belongs to the DP1 family.</text>
</comment>
<dbReference type="AlphaFoldDB" id="A0A7S3PLS9"/>
<feature type="compositionally biased region" description="Basic residues" evidence="6">
    <location>
        <begin position="476"/>
        <end position="487"/>
    </location>
</feature>
<dbReference type="PANTHER" id="PTHR12300">
    <property type="entry name" value="HVA22-LIKE PROTEINS"/>
    <property type="match status" value="1"/>
</dbReference>
<evidence type="ECO:0000256" key="2">
    <source>
        <dbReference type="ARBA" id="ARBA00008573"/>
    </source>
</evidence>
<comment type="subcellular location">
    <subcellularLocation>
        <location evidence="1">Membrane</location>
        <topology evidence="1">Multi-pass membrane protein</topology>
    </subcellularLocation>
</comment>
<proteinExistence type="inferred from homology"/>
<reference evidence="8" key="1">
    <citation type="submission" date="2021-01" db="EMBL/GenBank/DDBJ databases">
        <authorList>
            <person name="Corre E."/>
            <person name="Pelletier E."/>
            <person name="Niang G."/>
            <person name="Scheremetjew M."/>
            <person name="Finn R."/>
            <person name="Kale V."/>
            <person name="Holt S."/>
            <person name="Cochrane G."/>
            <person name="Meng A."/>
            <person name="Brown T."/>
            <person name="Cohen L."/>
        </authorList>
    </citation>
    <scope>NUCLEOTIDE SEQUENCE</scope>
    <source>
        <strain evidence="8">GSBS06</strain>
    </source>
</reference>
<keyword evidence="4 7" id="KW-1133">Transmembrane helix</keyword>
<feature type="transmembrane region" description="Helical" evidence="7">
    <location>
        <begin position="73"/>
        <end position="90"/>
    </location>
</feature>
<keyword evidence="5 7" id="KW-0472">Membrane</keyword>
<dbReference type="GO" id="GO:0016020">
    <property type="term" value="C:membrane"/>
    <property type="evidence" value="ECO:0007669"/>
    <property type="project" value="UniProtKB-SubCell"/>
</dbReference>
<evidence type="ECO:0000313" key="8">
    <source>
        <dbReference type="EMBL" id="CAE0443318.1"/>
    </source>
</evidence>
<evidence type="ECO:0000256" key="5">
    <source>
        <dbReference type="ARBA" id="ARBA00023136"/>
    </source>
</evidence>
<evidence type="ECO:0000256" key="1">
    <source>
        <dbReference type="ARBA" id="ARBA00004141"/>
    </source>
</evidence>
<dbReference type="Pfam" id="PF03134">
    <property type="entry name" value="TB2_DP1_HVA22"/>
    <property type="match status" value="1"/>
</dbReference>
<evidence type="ECO:0000256" key="4">
    <source>
        <dbReference type="ARBA" id="ARBA00022989"/>
    </source>
</evidence>
<dbReference type="PANTHER" id="PTHR12300:SF161">
    <property type="entry name" value="RECEPTOR EXPRESSION-ENHANCING PROTEIN"/>
    <property type="match status" value="1"/>
</dbReference>
<dbReference type="InterPro" id="IPR004345">
    <property type="entry name" value="TB2_DP1_HVA22"/>
</dbReference>
<feature type="region of interest" description="Disordered" evidence="6">
    <location>
        <begin position="323"/>
        <end position="364"/>
    </location>
</feature>
<feature type="compositionally biased region" description="Basic and acidic residues" evidence="6">
    <location>
        <begin position="379"/>
        <end position="389"/>
    </location>
</feature>
<evidence type="ECO:0008006" key="9">
    <source>
        <dbReference type="Google" id="ProtNLM"/>
    </source>
</evidence>